<proteinExistence type="predicted"/>
<feature type="region of interest" description="Disordered" evidence="1">
    <location>
        <begin position="31"/>
        <end position="52"/>
    </location>
</feature>
<name>A0ABN6H4J7_9BACT</name>
<reference evidence="2 3" key="1">
    <citation type="submission" date="2021-06" db="EMBL/GenBank/DDBJ databases">
        <title>Complete genome of Haloferula helveola possessing various polysaccharide degrading enzymes.</title>
        <authorList>
            <person name="Takami H."/>
            <person name="Huang C."/>
            <person name="Hamasaki K."/>
        </authorList>
    </citation>
    <scope>NUCLEOTIDE SEQUENCE [LARGE SCALE GENOMIC DNA]</scope>
    <source>
        <strain evidence="2 3">CN-1</strain>
    </source>
</reference>
<dbReference type="NCBIfam" id="TIGR02436">
    <property type="entry name" value="four helix bundle protein"/>
    <property type="match status" value="1"/>
</dbReference>
<evidence type="ECO:0000256" key="1">
    <source>
        <dbReference type="SAM" id="MobiDB-lite"/>
    </source>
</evidence>
<accession>A0ABN6H4J7</accession>
<dbReference type="PIRSF" id="PIRSF035652">
    <property type="entry name" value="CHP02436"/>
    <property type="match status" value="1"/>
</dbReference>
<dbReference type="EMBL" id="AP024702">
    <property type="protein sequence ID" value="BCX48574.1"/>
    <property type="molecule type" value="Genomic_DNA"/>
</dbReference>
<dbReference type="SUPFAM" id="SSF158446">
    <property type="entry name" value="IVS-encoded protein-like"/>
    <property type="match status" value="1"/>
</dbReference>
<protein>
    <submittedName>
        <fullName evidence="2">Four helix bundle protein</fullName>
    </submittedName>
</protein>
<dbReference type="PANTHER" id="PTHR38471">
    <property type="entry name" value="FOUR HELIX BUNDLE PROTEIN"/>
    <property type="match status" value="1"/>
</dbReference>
<sequence length="126" mass="14317">MISGQTYDLEARLIEYAVRMIRVSEALPDSRSGQHIGKQLLRSGTAPAPNYSEAVSAESRRDFIHKVKLALKELRETLTWLKIIRRADLIQPNEKLDEVIKETDELIAILFTSVQTARKNLQQKGS</sequence>
<dbReference type="InterPro" id="IPR012657">
    <property type="entry name" value="23S_rRNA-intervening_sequence"/>
</dbReference>
<dbReference type="PANTHER" id="PTHR38471:SF2">
    <property type="entry name" value="FOUR HELIX BUNDLE PROTEIN"/>
    <property type="match status" value="1"/>
</dbReference>
<dbReference type="Gene3D" id="1.20.1440.60">
    <property type="entry name" value="23S rRNA-intervening sequence"/>
    <property type="match status" value="1"/>
</dbReference>
<evidence type="ECO:0000313" key="3">
    <source>
        <dbReference type="Proteomes" id="UP001374893"/>
    </source>
</evidence>
<dbReference type="Pfam" id="PF05635">
    <property type="entry name" value="23S_rRNA_IVP"/>
    <property type="match status" value="1"/>
</dbReference>
<dbReference type="InterPro" id="IPR036583">
    <property type="entry name" value="23S_rRNA_IVS_sf"/>
</dbReference>
<dbReference type="Proteomes" id="UP001374893">
    <property type="component" value="Chromosome"/>
</dbReference>
<gene>
    <name evidence="2" type="ORF">HAHE_24820</name>
</gene>
<organism evidence="2 3">
    <name type="scientific">Haloferula helveola</name>
    <dbReference type="NCBI Taxonomy" id="490095"/>
    <lineage>
        <taxon>Bacteria</taxon>
        <taxon>Pseudomonadati</taxon>
        <taxon>Verrucomicrobiota</taxon>
        <taxon>Verrucomicrobiia</taxon>
        <taxon>Verrucomicrobiales</taxon>
        <taxon>Verrucomicrobiaceae</taxon>
        <taxon>Haloferula</taxon>
    </lineage>
</organism>
<keyword evidence="3" id="KW-1185">Reference proteome</keyword>
<evidence type="ECO:0000313" key="2">
    <source>
        <dbReference type="EMBL" id="BCX48574.1"/>
    </source>
</evidence>